<keyword evidence="2" id="KW-0678">Repressor</keyword>
<keyword evidence="8" id="KW-1185">Reference proteome</keyword>
<dbReference type="Proteomes" id="UP000054279">
    <property type="component" value="Unassembled WGS sequence"/>
</dbReference>
<sequence length="175" mass="21088">MSHPMTTMAIRKDEDQAEDMPRDSNDGDVDVDQEETRQLALNMKLKEAKLKSKPLWNILLIRPRPPRPHRKPICYICSELRFALLREHLYVEKIELIEEKGTIHNGTHPDLLQLQEELETRRDQRLDVTLRHHEYGEESTERKRHVAQSNVRERWKYEREMLCRDRLSKFLFRHA</sequence>
<keyword evidence="4" id="KW-0804">Transcription</keyword>
<dbReference type="Pfam" id="PF08598">
    <property type="entry name" value="Sds3"/>
    <property type="match status" value="1"/>
</dbReference>
<evidence type="ECO:0000256" key="3">
    <source>
        <dbReference type="ARBA" id="ARBA00023015"/>
    </source>
</evidence>
<dbReference type="EMBL" id="KN837174">
    <property type="protein sequence ID" value="KIJ36902.1"/>
    <property type="molecule type" value="Genomic_DNA"/>
</dbReference>
<evidence type="ECO:0000313" key="7">
    <source>
        <dbReference type="EMBL" id="KIJ36902.1"/>
    </source>
</evidence>
<dbReference type="AlphaFoldDB" id="A0A0C9V5S5"/>
<dbReference type="OrthoDB" id="20886at2759"/>
<evidence type="ECO:0000256" key="2">
    <source>
        <dbReference type="ARBA" id="ARBA00022491"/>
    </source>
</evidence>
<evidence type="ECO:0000313" key="8">
    <source>
        <dbReference type="Proteomes" id="UP000054279"/>
    </source>
</evidence>
<dbReference type="GO" id="GO:0005654">
    <property type="term" value="C:nucleoplasm"/>
    <property type="evidence" value="ECO:0007669"/>
    <property type="project" value="UniProtKB-ARBA"/>
</dbReference>
<dbReference type="GO" id="GO:0010468">
    <property type="term" value="P:regulation of gene expression"/>
    <property type="evidence" value="ECO:0007669"/>
    <property type="project" value="UniProtKB-ARBA"/>
</dbReference>
<evidence type="ECO:0000256" key="6">
    <source>
        <dbReference type="SAM" id="MobiDB-lite"/>
    </source>
</evidence>
<keyword evidence="3" id="KW-0805">Transcription regulation</keyword>
<feature type="compositionally biased region" description="Basic and acidic residues" evidence="6">
    <location>
        <begin position="10"/>
        <end position="25"/>
    </location>
</feature>
<organism evidence="7 8">
    <name type="scientific">Sphaerobolus stellatus (strain SS14)</name>
    <dbReference type="NCBI Taxonomy" id="990650"/>
    <lineage>
        <taxon>Eukaryota</taxon>
        <taxon>Fungi</taxon>
        <taxon>Dikarya</taxon>
        <taxon>Basidiomycota</taxon>
        <taxon>Agaricomycotina</taxon>
        <taxon>Agaricomycetes</taxon>
        <taxon>Phallomycetidae</taxon>
        <taxon>Geastrales</taxon>
        <taxon>Sphaerobolaceae</taxon>
        <taxon>Sphaerobolus</taxon>
    </lineage>
</organism>
<comment type="subcellular location">
    <subcellularLocation>
        <location evidence="1">Nucleus</location>
    </subcellularLocation>
</comment>
<feature type="region of interest" description="Disordered" evidence="6">
    <location>
        <begin position="1"/>
        <end position="32"/>
    </location>
</feature>
<keyword evidence="5" id="KW-0539">Nucleus</keyword>
<reference evidence="7 8" key="1">
    <citation type="submission" date="2014-06" db="EMBL/GenBank/DDBJ databases">
        <title>Evolutionary Origins and Diversification of the Mycorrhizal Mutualists.</title>
        <authorList>
            <consortium name="DOE Joint Genome Institute"/>
            <consortium name="Mycorrhizal Genomics Consortium"/>
            <person name="Kohler A."/>
            <person name="Kuo A."/>
            <person name="Nagy L.G."/>
            <person name="Floudas D."/>
            <person name="Copeland A."/>
            <person name="Barry K.W."/>
            <person name="Cichocki N."/>
            <person name="Veneault-Fourrey C."/>
            <person name="LaButti K."/>
            <person name="Lindquist E.A."/>
            <person name="Lipzen A."/>
            <person name="Lundell T."/>
            <person name="Morin E."/>
            <person name="Murat C."/>
            <person name="Riley R."/>
            <person name="Ohm R."/>
            <person name="Sun H."/>
            <person name="Tunlid A."/>
            <person name="Henrissat B."/>
            <person name="Grigoriev I.V."/>
            <person name="Hibbett D.S."/>
            <person name="Martin F."/>
        </authorList>
    </citation>
    <scope>NUCLEOTIDE SEQUENCE [LARGE SCALE GENOMIC DNA]</scope>
    <source>
        <strain evidence="7 8">SS14</strain>
    </source>
</reference>
<evidence type="ECO:0000256" key="1">
    <source>
        <dbReference type="ARBA" id="ARBA00004123"/>
    </source>
</evidence>
<accession>A0A0C9V5S5</accession>
<name>A0A0C9V5S5_SPHS4</name>
<evidence type="ECO:0000256" key="4">
    <source>
        <dbReference type="ARBA" id="ARBA00023163"/>
    </source>
</evidence>
<proteinExistence type="predicted"/>
<gene>
    <name evidence="7" type="ORF">M422DRAFT_260768</name>
</gene>
<dbReference type="InterPro" id="IPR013907">
    <property type="entry name" value="Sds3"/>
</dbReference>
<evidence type="ECO:0000256" key="5">
    <source>
        <dbReference type="ARBA" id="ARBA00023242"/>
    </source>
</evidence>
<dbReference type="HOGENOM" id="CLU_1533552_0_0_1"/>
<protein>
    <submittedName>
        <fullName evidence="7">Uncharacterized protein</fullName>
    </submittedName>
</protein>